<keyword evidence="2" id="KW-1185">Reference proteome</keyword>
<reference evidence="1 2" key="1">
    <citation type="submission" date="2024-05" db="EMBL/GenBank/DDBJ databases">
        <title>Genome sequencing and assembly of Indian major carp, Cirrhinus mrigala (Hamilton, 1822).</title>
        <authorList>
            <person name="Mohindra V."/>
            <person name="Chowdhury L.M."/>
            <person name="Lal K."/>
            <person name="Jena J.K."/>
        </authorList>
    </citation>
    <scope>NUCLEOTIDE SEQUENCE [LARGE SCALE GENOMIC DNA]</scope>
    <source>
        <strain evidence="1">CM1030</strain>
        <tissue evidence="1">Blood</tissue>
    </source>
</reference>
<organism evidence="1 2">
    <name type="scientific">Cirrhinus mrigala</name>
    <name type="common">Mrigala</name>
    <dbReference type="NCBI Taxonomy" id="683832"/>
    <lineage>
        <taxon>Eukaryota</taxon>
        <taxon>Metazoa</taxon>
        <taxon>Chordata</taxon>
        <taxon>Craniata</taxon>
        <taxon>Vertebrata</taxon>
        <taxon>Euteleostomi</taxon>
        <taxon>Actinopterygii</taxon>
        <taxon>Neopterygii</taxon>
        <taxon>Teleostei</taxon>
        <taxon>Ostariophysi</taxon>
        <taxon>Cypriniformes</taxon>
        <taxon>Cyprinidae</taxon>
        <taxon>Labeoninae</taxon>
        <taxon>Labeonini</taxon>
        <taxon>Cirrhinus</taxon>
    </lineage>
</organism>
<name>A0ABD0R4I7_CIRMR</name>
<feature type="non-terminal residue" evidence="1">
    <location>
        <position position="55"/>
    </location>
</feature>
<protein>
    <submittedName>
        <fullName evidence="1">Uncharacterized protein</fullName>
    </submittedName>
</protein>
<evidence type="ECO:0000313" key="2">
    <source>
        <dbReference type="Proteomes" id="UP001529510"/>
    </source>
</evidence>
<comment type="caution">
    <text evidence="1">The sequence shown here is derived from an EMBL/GenBank/DDBJ whole genome shotgun (WGS) entry which is preliminary data.</text>
</comment>
<evidence type="ECO:0000313" key="1">
    <source>
        <dbReference type="EMBL" id="KAL0192852.1"/>
    </source>
</evidence>
<proteinExistence type="predicted"/>
<sequence>MLTRLFRIHGLFVASHPWEVIVATVTLTICMMSMNMFTGNNQICGWNFDCPKLEE</sequence>
<accession>A0ABD0R4I7</accession>
<dbReference type="Proteomes" id="UP001529510">
    <property type="component" value="Unassembled WGS sequence"/>
</dbReference>
<dbReference type="AlphaFoldDB" id="A0ABD0R4I7"/>
<dbReference type="EMBL" id="JAMKFB020000005">
    <property type="protein sequence ID" value="KAL0192852.1"/>
    <property type="molecule type" value="Genomic_DNA"/>
</dbReference>
<gene>
    <name evidence="1" type="ORF">M9458_011148</name>
</gene>